<proteinExistence type="predicted"/>
<gene>
    <name evidence="2" type="ORF">Ahy_A03g014026</name>
</gene>
<dbReference type="AlphaFoldDB" id="A0A445DWS6"/>
<comment type="caution">
    <text evidence="2">The sequence shown here is derived from an EMBL/GenBank/DDBJ whole genome shotgun (WGS) entry which is preliminary data.</text>
</comment>
<dbReference type="Proteomes" id="UP000289738">
    <property type="component" value="Chromosome A03"/>
</dbReference>
<protein>
    <submittedName>
        <fullName evidence="2">Uncharacterized protein</fullName>
    </submittedName>
</protein>
<reference evidence="2 3" key="1">
    <citation type="submission" date="2019-01" db="EMBL/GenBank/DDBJ databases">
        <title>Sequencing of cultivated peanut Arachis hypogaea provides insights into genome evolution and oil improvement.</title>
        <authorList>
            <person name="Chen X."/>
        </authorList>
    </citation>
    <scope>NUCLEOTIDE SEQUENCE [LARGE SCALE GENOMIC DNA]</scope>
    <source>
        <strain evidence="3">cv. Fuhuasheng</strain>
        <tissue evidence="2">Leaves</tissue>
    </source>
</reference>
<accession>A0A445DWS6</accession>
<evidence type="ECO:0000313" key="2">
    <source>
        <dbReference type="EMBL" id="RYR67642.1"/>
    </source>
</evidence>
<feature type="region of interest" description="Disordered" evidence="1">
    <location>
        <begin position="186"/>
        <end position="213"/>
    </location>
</feature>
<evidence type="ECO:0000313" key="3">
    <source>
        <dbReference type="Proteomes" id="UP000289738"/>
    </source>
</evidence>
<evidence type="ECO:0000256" key="1">
    <source>
        <dbReference type="SAM" id="MobiDB-lite"/>
    </source>
</evidence>
<dbReference type="EMBL" id="SDMP01000003">
    <property type="protein sequence ID" value="RYR67642.1"/>
    <property type="molecule type" value="Genomic_DNA"/>
</dbReference>
<sequence length="213" mass="22956">MRRLFFSFSLSRSRSQTLPLQPGFPLSSSYVSSIFASFFFHCSETTNRYEVTKLRTPQQIAAAAAASPLKKGSAAAAQQQQTQLASKPVPPAQAGEHSILIDSLMERKKQEDKVKRVQQQEEHFNFVKIIDTYIDGVAAAARKCDVGGKRRVMRSVAVRWTTKAAVAVGHGGVASSSGIPATVATARDGSPGYHGFDNKQKTERVAGSGALGQ</sequence>
<name>A0A445DWS6_ARAHY</name>
<keyword evidence="3" id="KW-1185">Reference proteome</keyword>
<organism evidence="2 3">
    <name type="scientific">Arachis hypogaea</name>
    <name type="common">Peanut</name>
    <dbReference type="NCBI Taxonomy" id="3818"/>
    <lineage>
        <taxon>Eukaryota</taxon>
        <taxon>Viridiplantae</taxon>
        <taxon>Streptophyta</taxon>
        <taxon>Embryophyta</taxon>
        <taxon>Tracheophyta</taxon>
        <taxon>Spermatophyta</taxon>
        <taxon>Magnoliopsida</taxon>
        <taxon>eudicotyledons</taxon>
        <taxon>Gunneridae</taxon>
        <taxon>Pentapetalae</taxon>
        <taxon>rosids</taxon>
        <taxon>fabids</taxon>
        <taxon>Fabales</taxon>
        <taxon>Fabaceae</taxon>
        <taxon>Papilionoideae</taxon>
        <taxon>50 kb inversion clade</taxon>
        <taxon>dalbergioids sensu lato</taxon>
        <taxon>Dalbergieae</taxon>
        <taxon>Pterocarpus clade</taxon>
        <taxon>Arachis</taxon>
    </lineage>
</organism>